<feature type="region of interest" description="Disordered" evidence="1">
    <location>
        <begin position="87"/>
        <end position="134"/>
    </location>
</feature>
<dbReference type="Proteomes" id="UP000218209">
    <property type="component" value="Unassembled WGS sequence"/>
</dbReference>
<feature type="compositionally biased region" description="Low complexity" evidence="1">
    <location>
        <begin position="107"/>
        <end position="128"/>
    </location>
</feature>
<sequence>MGDESDEYKESPSSSDDDEEPPAPVADERVGGSTGNEVPPRLSGAELRREQARERRRARPPEVVAADAARAHEAYVRRRAAMSEAELDAARARARERHRNKTQAQKQAEYQGRKAAAAAGQAAASAAEQADEAERKEVRVEMQRCRRESVRLAAEAELLDADEGERLDAEHVVHPLAAERADAIYSECQQRLGWEGMGEAVCGVCQLLTPVARTVPLPPRAWPVVSMAQRLKPADDLPPELVAQYDLSRIFPESRSMLLSPLGVVGLGVGEDDELTSADTGADVVLITLVRLPVY</sequence>
<dbReference type="EMBL" id="KV919249">
    <property type="protein sequence ID" value="OSX70491.1"/>
    <property type="molecule type" value="Genomic_DNA"/>
</dbReference>
<gene>
    <name evidence="2" type="ORF">BU14_0741s0002</name>
</gene>
<keyword evidence="3" id="KW-1185">Reference proteome</keyword>
<evidence type="ECO:0000256" key="1">
    <source>
        <dbReference type="SAM" id="MobiDB-lite"/>
    </source>
</evidence>
<proteinExistence type="predicted"/>
<organism evidence="2 3">
    <name type="scientific">Porphyra umbilicalis</name>
    <name type="common">Purple laver</name>
    <name type="synonym">Red alga</name>
    <dbReference type="NCBI Taxonomy" id="2786"/>
    <lineage>
        <taxon>Eukaryota</taxon>
        <taxon>Rhodophyta</taxon>
        <taxon>Bangiophyceae</taxon>
        <taxon>Bangiales</taxon>
        <taxon>Bangiaceae</taxon>
        <taxon>Porphyra</taxon>
    </lineage>
</organism>
<feature type="region of interest" description="Disordered" evidence="1">
    <location>
        <begin position="1"/>
        <end position="71"/>
    </location>
</feature>
<evidence type="ECO:0000313" key="2">
    <source>
        <dbReference type="EMBL" id="OSX70491.1"/>
    </source>
</evidence>
<reference evidence="2 3" key="1">
    <citation type="submission" date="2017-03" db="EMBL/GenBank/DDBJ databases">
        <title>WGS assembly of Porphyra umbilicalis.</title>
        <authorList>
            <person name="Brawley S.H."/>
            <person name="Blouin N.A."/>
            <person name="Ficko-Blean E."/>
            <person name="Wheeler G.L."/>
            <person name="Lohr M."/>
            <person name="Goodson H.V."/>
            <person name="Jenkins J.W."/>
            <person name="Blaby-Haas C.E."/>
            <person name="Helliwell K.E."/>
            <person name="Chan C."/>
            <person name="Marriage T."/>
            <person name="Bhattacharya D."/>
            <person name="Klein A.S."/>
            <person name="Badis Y."/>
            <person name="Brodie J."/>
            <person name="Cao Y."/>
            <person name="Collen J."/>
            <person name="Dittami S.M."/>
            <person name="Gachon C.M."/>
            <person name="Green B.R."/>
            <person name="Karpowicz S."/>
            <person name="Kim J.W."/>
            <person name="Kudahl U."/>
            <person name="Lin S."/>
            <person name="Michel G."/>
            <person name="Mittag M."/>
            <person name="Olson B.J."/>
            <person name="Pangilinan J."/>
            <person name="Peng Y."/>
            <person name="Qiu H."/>
            <person name="Shu S."/>
            <person name="Singer J.T."/>
            <person name="Smith A.G."/>
            <person name="Sprecher B.N."/>
            <person name="Wagner V."/>
            <person name="Wang W."/>
            <person name="Wang Z.-Y."/>
            <person name="Yan J."/>
            <person name="Yarish C."/>
            <person name="Zoeuner-Riek S."/>
            <person name="Zhuang Y."/>
            <person name="Zou Y."/>
            <person name="Lindquist E.A."/>
            <person name="Grimwood J."/>
            <person name="Barry K."/>
            <person name="Rokhsar D.S."/>
            <person name="Schmutz J."/>
            <person name="Stiller J.W."/>
            <person name="Grossman A.R."/>
            <person name="Prochnik S.E."/>
        </authorList>
    </citation>
    <scope>NUCLEOTIDE SEQUENCE [LARGE SCALE GENOMIC DNA]</scope>
    <source>
        <strain evidence="2">4086291</strain>
    </source>
</reference>
<accession>A0A1X6NPG5</accession>
<protein>
    <submittedName>
        <fullName evidence="2">Uncharacterized protein</fullName>
    </submittedName>
</protein>
<evidence type="ECO:0000313" key="3">
    <source>
        <dbReference type="Proteomes" id="UP000218209"/>
    </source>
</evidence>
<dbReference type="AlphaFoldDB" id="A0A1X6NPG5"/>
<name>A0A1X6NPG5_PORUM</name>